<protein>
    <recommendedName>
        <fullName evidence="7">Reverse transcriptase RNase H-like domain-containing protein</fullName>
    </recommendedName>
</protein>
<evidence type="ECO:0000313" key="9">
    <source>
        <dbReference type="Proteomes" id="UP000887116"/>
    </source>
</evidence>
<dbReference type="GO" id="GO:0003964">
    <property type="term" value="F:RNA-directed DNA polymerase activity"/>
    <property type="evidence" value="ECO:0007669"/>
    <property type="project" value="UniProtKB-KW"/>
</dbReference>
<keyword evidence="4" id="KW-0255">Endonuclease</keyword>
<name>A0A8X6I0J2_TRICU</name>
<keyword evidence="5" id="KW-0378">Hydrolase</keyword>
<keyword evidence="6" id="KW-0695">RNA-directed DNA polymerase</keyword>
<sequence>MNWSTIEQEAYAMLSALKKFDCWIFGSQIEVVSDHNPLTFLTKGLPHDTKLARWAIGLQRYDLQIMYRKRKTMEMLTPSLACLL</sequence>
<dbReference type="Proteomes" id="UP000887116">
    <property type="component" value="Unassembled WGS sequence"/>
</dbReference>
<evidence type="ECO:0000256" key="6">
    <source>
        <dbReference type="ARBA" id="ARBA00022918"/>
    </source>
</evidence>
<proteinExistence type="predicted"/>
<dbReference type="InterPro" id="IPR043502">
    <property type="entry name" value="DNA/RNA_pol_sf"/>
</dbReference>
<dbReference type="AlphaFoldDB" id="A0A8X6I0J2"/>
<reference evidence="8" key="1">
    <citation type="submission" date="2020-07" db="EMBL/GenBank/DDBJ databases">
        <title>Multicomponent nature underlies the extraordinary mechanical properties of spider dragline silk.</title>
        <authorList>
            <person name="Kono N."/>
            <person name="Nakamura H."/>
            <person name="Mori M."/>
            <person name="Yoshida Y."/>
            <person name="Ohtoshi R."/>
            <person name="Malay A.D."/>
            <person name="Moran D.A.P."/>
            <person name="Tomita M."/>
            <person name="Numata K."/>
            <person name="Arakawa K."/>
        </authorList>
    </citation>
    <scope>NUCLEOTIDE SEQUENCE</scope>
</reference>
<evidence type="ECO:0000256" key="5">
    <source>
        <dbReference type="ARBA" id="ARBA00022801"/>
    </source>
</evidence>
<dbReference type="EMBL" id="BMAO01019844">
    <property type="protein sequence ID" value="GFR33257.1"/>
    <property type="molecule type" value="Genomic_DNA"/>
</dbReference>
<gene>
    <name evidence="8" type="ORF">TNCT_496361</name>
</gene>
<dbReference type="PANTHER" id="PTHR37984:SF5">
    <property type="entry name" value="PROTEIN NYNRIN-LIKE"/>
    <property type="match status" value="1"/>
</dbReference>
<evidence type="ECO:0000256" key="1">
    <source>
        <dbReference type="ARBA" id="ARBA00022679"/>
    </source>
</evidence>
<evidence type="ECO:0000256" key="2">
    <source>
        <dbReference type="ARBA" id="ARBA00022695"/>
    </source>
</evidence>
<keyword evidence="9" id="KW-1185">Reference proteome</keyword>
<keyword evidence="3" id="KW-0540">Nuclease</keyword>
<dbReference type="InterPro" id="IPR041373">
    <property type="entry name" value="RT_RNaseH"/>
</dbReference>
<dbReference type="GO" id="GO:0016787">
    <property type="term" value="F:hydrolase activity"/>
    <property type="evidence" value="ECO:0007669"/>
    <property type="project" value="UniProtKB-KW"/>
</dbReference>
<dbReference type="InterPro" id="IPR050951">
    <property type="entry name" value="Retrovirus_Pol_polyprotein"/>
</dbReference>
<dbReference type="OrthoDB" id="775972at2759"/>
<dbReference type="Pfam" id="PF17917">
    <property type="entry name" value="RT_RNaseH"/>
    <property type="match status" value="1"/>
</dbReference>
<evidence type="ECO:0000259" key="7">
    <source>
        <dbReference type="Pfam" id="PF17917"/>
    </source>
</evidence>
<keyword evidence="1" id="KW-0808">Transferase</keyword>
<dbReference type="SUPFAM" id="SSF56672">
    <property type="entry name" value="DNA/RNA polymerases"/>
    <property type="match status" value="1"/>
</dbReference>
<evidence type="ECO:0000256" key="3">
    <source>
        <dbReference type="ARBA" id="ARBA00022722"/>
    </source>
</evidence>
<organism evidence="8 9">
    <name type="scientific">Trichonephila clavata</name>
    <name type="common">Joro spider</name>
    <name type="synonym">Nephila clavata</name>
    <dbReference type="NCBI Taxonomy" id="2740835"/>
    <lineage>
        <taxon>Eukaryota</taxon>
        <taxon>Metazoa</taxon>
        <taxon>Ecdysozoa</taxon>
        <taxon>Arthropoda</taxon>
        <taxon>Chelicerata</taxon>
        <taxon>Arachnida</taxon>
        <taxon>Araneae</taxon>
        <taxon>Araneomorphae</taxon>
        <taxon>Entelegynae</taxon>
        <taxon>Araneoidea</taxon>
        <taxon>Nephilidae</taxon>
        <taxon>Trichonephila</taxon>
    </lineage>
</organism>
<feature type="domain" description="Reverse transcriptase RNase H-like" evidence="7">
    <location>
        <begin position="2"/>
        <end position="61"/>
    </location>
</feature>
<dbReference type="PANTHER" id="PTHR37984">
    <property type="entry name" value="PROTEIN CBG26694"/>
    <property type="match status" value="1"/>
</dbReference>
<evidence type="ECO:0000256" key="4">
    <source>
        <dbReference type="ARBA" id="ARBA00022759"/>
    </source>
</evidence>
<evidence type="ECO:0000313" key="8">
    <source>
        <dbReference type="EMBL" id="GFR33257.1"/>
    </source>
</evidence>
<keyword evidence="2" id="KW-0548">Nucleotidyltransferase</keyword>
<accession>A0A8X6I0J2</accession>
<dbReference type="GO" id="GO:0004519">
    <property type="term" value="F:endonuclease activity"/>
    <property type="evidence" value="ECO:0007669"/>
    <property type="project" value="UniProtKB-KW"/>
</dbReference>
<comment type="caution">
    <text evidence="8">The sequence shown here is derived from an EMBL/GenBank/DDBJ whole genome shotgun (WGS) entry which is preliminary data.</text>
</comment>